<dbReference type="InterPro" id="IPR017441">
    <property type="entry name" value="Protein_kinase_ATP_BS"/>
</dbReference>
<protein>
    <submittedName>
        <fullName evidence="15">Pkinase-domain-containing protein</fullName>
    </submittedName>
</protein>
<feature type="region of interest" description="Disordered" evidence="13">
    <location>
        <begin position="381"/>
        <end position="525"/>
    </location>
</feature>
<feature type="compositionally biased region" description="Pro residues" evidence="13">
    <location>
        <begin position="1"/>
        <end position="21"/>
    </location>
</feature>
<accession>A0A0D7AWF4</accession>
<organism evidence="15 16">
    <name type="scientific">Cylindrobasidium torrendii FP15055 ss-10</name>
    <dbReference type="NCBI Taxonomy" id="1314674"/>
    <lineage>
        <taxon>Eukaryota</taxon>
        <taxon>Fungi</taxon>
        <taxon>Dikarya</taxon>
        <taxon>Basidiomycota</taxon>
        <taxon>Agaricomycotina</taxon>
        <taxon>Agaricomycetes</taxon>
        <taxon>Agaricomycetidae</taxon>
        <taxon>Agaricales</taxon>
        <taxon>Marasmiineae</taxon>
        <taxon>Physalacriaceae</taxon>
        <taxon>Cylindrobasidium</taxon>
    </lineage>
</organism>
<dbReference type="FunFam" id="1.10.510.10:FF:000415">
    <property type="entry name" value="CMGC/CDK/CRK7 protein kinase, variant"/>
    <property type="match status" value="1"/>
</dbReference>
<dbReference type="PANTHER" id="PTHR24056">
    <property type="entry name" value="CELL DIVISION PROTEIN KINASE"/>
    <property type="match status" value="1"/>
</dbReference>
<reference evidence="15 16" key="1">
    <citation type="journal article" date="2015" name="Fungal Genet. Biol.">
        <title>Evolution of novel wood decay mechanisms in Agaricales revealed by the genome sequences of Fistulina hepatica and Cylindrobasidium torrendii.</title>
        <authorList>
            <person name="Floudas D."/>
            <person name="Held B.W."/>
            <person name="Riley R."/>
            <person name="Nagy L.G."/>
            <person name="Koehler G."/>
            <person name="Ransdell A.S."/>
            <person name="Younus H."/>
            <person name="Chow J."/>
            <person name="Chiniquy J."/>
            <person name="Lipzen A."/>
            <person name="Tritt A."/>
            <person name="Sun H."/>
            <person name="Haridas S."/>
            <person name="LaButti K."/>
            <person name="Ohm R.A."/>
            <person name="Kues U."/>
            <person name="Blanchette R.A."/>
            <person name="Grigoriev I.V."/>
            <person name="Minto R.E."/>
            <person name="Hibbett D.S."/>
        </authorList>
    </citation>
    <scope>NUCLEOTIDE SEQUENCE [LARGE SCALE GENOMIC DNA]</scope>
    <source>
        <strain evidence="15 16">FP15055 ss-10</strain>
    </source>
</reference>
<feature type="compositionally biased region" description="Basic residues" evidence="13">
    <location>
        <begin position="471"/>
        <end position="483"/>
    </location>
</feature>
<evidence type="ECO:0000256" key="5">
    <source>
        <dbReference type="ARBA" id="ARBA00022741"/>
    </source>
</evidence>
<dbReference type="PROSITE" id="PS00107">
    <property type="entry name" value="PROTEIN_KINASE_ATP"/>
    <property type="match status" value="1"/>
</dbReference>
<keyword evidence="6 15" id="KW-0418">Kinase</keyword>
<dbReference type="PANTHER" id="PTHR24056:SF233">
    <property type="entry name" value="CYCLIN-DEPENDENT KINASE 9"/>
    <property type="match status" value="1"/>
</dbReference>
<dbReference type="FunFam" id="3.30.200.20:FF:000124">
    <property type="entry name" value="Cyclin-dependent kinase 4"/>
    <property type="match status" value="1"/>
</dbReference>
<evidence type="ECO:0000256" key="13">
    <source>
        <dbReference type="SAM" id="MobiDB-lite"/>
    </source>
</evidence>
<keyword evidence="3" id="KW-0723">Serine/threonine-protein kinase</keyword>
<comment type="subcellular location">
    <subcellularLocation>
        <location evidence="1">Nucleus</location>
    </subcellularLocation>
</comment>
<dbReference type="Proteomes" id="UP000054007">
    <property type="component" value="Unassembled WGS sequence"/>
</dbReference>
<proteinExistence type="inferred from homology"/>
<dbReference type="STRING" id="1314674.A0A0D7AWF4"/>
<dbReference type="InterPro" id="IPR011009">
    <property type="entry name" value="Kinase-like_dom_sf"/>
</dbReference>
<evidence type="ECO:0000313" key="15">
    <source>
        <dbReference type="EMBL" id="KIY61631.1"/>
    </source>
</evidence>
<feature type="compositionally biased region" description="Gly residues" evidence="13">
    <location>
        <begin position="457"/>
        <end position="470"/>
    </location>
</feature>
<evidence type="ECO:0000256" key="4">
    <source>
        <dbReference type="ARBA" id="ARBA00022679"/>
    </source>
</evidence>
<evidence type="ECO:0000256" key="12">
    <source>
        <dbReference type="PROSITE-ProRule" id="PRU10141"/>
    </source>
</evidence>
<feature type="region of interest" description="Disordered" evidence="13">
    <location>
        <begin position="1"/>
        <end position="37"/>
    </location>
</feature>
<evidence type="ECO:0000256" key="8">
    <source>
        <dbReference type="ARBA" id="ARBA00023242"/>
    </source>
</evidence>
<evidence type="ECO:0000256" key="10">
    <source>
        <dbReference type="ARBA" id="ARBA00048367"/>
    </source>
</evidence>
<dbReference type="SUPFAM" id="SSF56112">
    <property type="entry name" value="Protein kinase-like (PK-like)"/>
    <property type="match status" value="1"/>
</dbReference>
<evidence type="ECO:0000256" key="9">
    <source>
        <dbReference type="ARBA" id="ARBA00047811"/>
    </source>
</evidence>
<dbReference type="GO" id="GO:0005634">
    <property type="term" value="C:nucleus"/>
    <property type="evidence" value="ECO:0007669"/>
    <property type="project" value="UniProtKB-SubCell"/>
</dbReference>
<dbReference type="GO" id="GO:0004693">
    <property type="term" value="F:cyclin-dependent protein serine/threonine kinase activity"/>
    <property type="evidence" value="ECO:0007669"/>
    <property type="project" value="UniProtKB-EC"/>
</dbReference>
<evidence type="ECO:0000256" key="3">
    <source>
        <dbReference type="ARBA" id="ARBA00022527"/>
    </source>
</evidence>
<keyword evidence="16" id="KW-1185">Reference proteome</keyword>
<dbReference type="InterPro" id="IPR008271">
    <property type="entry name" value="Ser/Thr_kinase_AS"/>
</dbReference>
<gene>
    <name evidence="15" type="ORF">CYLTODRAFT_362585</name>
</gene>
<keyword evidence="5 12" id="KW-0547">Nucleotide-binding</keyword>
<keyword evidence="8" id="KW-0539">Nucleus</keyword>
<evidence type="ECO:0000256" key="7">
    <source>
        <dbReference type="ARBA" id="ARBA00022840"/>
    </source>
</evidence>
<keyword evidence="7 12" id="KW-0067">ATP-binding</keyword>
<dbReference type="PROSITE" id="PS00108">
    <property type="entry name" value="PROTEIN_KINASE_ST"/>
    <property type="match status" value="1"/>
</dbReference>
<dbReference type="AlphaFoldDB" id="A0A0D7AWF4"/>
<feature type="compositionally biased region" description="Pro residues" evidence="13">
    <location>
        <begin position="392"/>
        <end position="401"/>
    </location>
</feature>
<sequence>MPLPKPPHNLPPKPSVPPKPVPAAVDPRQNPNAPHLKAKRILPLRRPREQERAAFGRIFQGCGDINDYDITKKLGEGTFGEVHKATHKPTGRMVALKRILMHNEKEGMPITALREIKILKALKHENVIEVLDMLVARSTSRDPLTITMVFPYMDHDLAGLLDNERVKLWPSQIKLYMKQLLEGTEYMHRNHILHRDMKAANLLISNTGNLRIADFGLARVFDQGVDWKGRERKYTNCVVTRWYRPPELLLGARLYGGEVDMWGVGCVFGEMFSRKPILPGTSDADQLDKIWELCGLPSQIDWPDWDKLPGHDLVPRGNANKKSRVKEKFASHCEPETLDLMEKMLKLDPAQRITALDALDHDYFWIDPMPADPKQLPKYEASHELDRRHHGPPPGLPPPQQHVPMQIPPRGRGGPPRGPGGWQPPPVSWHNGPPLQRGGGPRGPQPPRNGNRPPYGPGGGGYGPGPQHGHGNGHGHGRGHHPGNGRAPPDAPRGSIPLPAKPVGASLQPMGRQGVPPPTGPRLQY</sequence>
<evidence type="ECO:0000259" key="14">
    <source>
        <dbReference type="PROSITE" id="PS50011"/>
    </source>
</evidence>
<dbReference type="InterPro" id="IPR050108">
    <property type="entry name" value="CDK"/>
</dbReference>
<comment type="catalytic activity">
    <reaction evidence="10">
        <text>L-seryl-[protein] + ATP = O-phospho-L-seryl-[protein] + ADP + H(+)</text>
        <dbReference type="Rhea" id="RHEA:17989"/>
        <dbReference type="Rhea" id="RHEA-COMP:9863"/>
        <dbReference type="Rhea" id="RHEA-COMP:11604"/>
        <dbReference type="ChEBI" id="CHEBI:15378"/>
        <dbReference type="ChEBI" id="CHEBI:29999"/>
        <dbReference type="ChEBI" id="CHEBI:30616"/>
        <dbReference type="ChEBI" id="CHEBI:83421"/>
        <dbReference type="ChEBI" id="CHEBI:456216"/>
        <dbReference type="EC" id="2.7.11.22"/>
    </reaction>
</comment>
<dbReference type="Pfam" id="PF00069">
    <property type="entry name" value="Pkinase"/>
    <property type="match status" value="1"/>
</dbReference>
<comment type="similarity">
    <text evidence="2">Belongs to the protein kinase superfamily. CMGC Ser/Thr protein kinase family. CDC2/CDKX subfamily.</text>
</comment>
<dbReference type="EMBL" id="KN880902">
    <property type="protein sequence ID" value="KIY61631.1"/>
    <property type="molecule type" value="Genomic_DNA"/>
</dbReference>
<dbReference type="Gene3D" id="3.30.200.20">
    <property type="entry name" value="Phosphorylase Kinase, domain 1"/>
    <property type="match status" value="1"/>
</dbReference>
<comment type="catalytic activity">
    <reaction evidence="9">
        <text>L-threonyl-[protein] + ATP = O-phospho-L-threonyl-[protein] + ADP + H(+)</text>
        <dbReference type="Rhea" id="RHEA:46608"/>
        <dbReference type="Rhea" id="RHEA-COMP:11060"/>
        <dbReference type="Rhea" id="RHEA-COMP:11605"/>
        <dbReference type="ChEBI" id="CHEBI:15378"/>
        <dbReference type="ChEBI" id="CHEBI:30013"/>
        <dbReference type="ChEBI" id="CHEBI:30616"/>
        <dbReference type="ChEBI" id="CHEBI:61977"/>
        <dbReference type="ChEBI" id="CHEBI:456216"/>
        <dbReference type="EC" id="2.7.11.22"/>
    </reaction>
</comment>
<feature type="binding site" evidence="12">
    <location>
        <position position="97"/>
    </location>
    <ligand>
        <name>ATP</name>
        <dbReference type="ChEBI" id="CHEBI:30616"/>
    </ligand>
</feature>
<feature type="compositionally biased region" description="Pro residues" evidence="13">
    <location>
        <begin position="515"/>
        <end position="525"/>
    </location>
</feature>
<evidence type="ECO:0000256" key="2">
    <source>
        <dbReference type="ARBA" id="ARBA00006485"/>
    </source>
</evidence>
<feature type="compositionally biased region" description="Pro residues" evidence="13">
    <location>
        <begin position="416"/>
        <end position="427"/>
    </location>
</feature>
<evidence type="ECO:0000313" key="16">
    <source>
        <dbReference type="Proteomes" id="UP000054007"/>
    </source>
</evidence>
<feature type="domain" description="Protein kinase" evidence="14">
    <location>
        <begin position="68"/>
        <end position="364"/>
    </location>
</feature>
<dbReference type="OrthoDB" id="28397at2759"/>
<dbReference type="Gene3D" id="1.10.510.10">
    <property type="entry name" value="Transferase(Phosphotransferase) domain 1"/>
    <property type="match status" value="1"/>
</dbReference>
<dbReference type="GO" id="GO:0008353">
    <property type="term" value="F:RNA polymerase II CTD heptapeptide repeat kinase activity"/>
    <property type="evidence" value="ECO:0007669"/>
    <property type="project" value="UniProtKB-EC"/>
</dbReference>
<keyword evidence="4" id="KW-0808">Transferase</keyword>
<dbReference type="SMART" id="SM00220">
    <property type="entry name" value="S_TKc"/>
    <property type="match status" value="1"/>
</dbReference>
<evidence type="ECO:0000256" key="1">
    <source>
        <dbReference type="ARBA" id="ARBA00004123"/>
    </source>
</evidence>
<dbReference type="GO" id="GO:0005524">
    <property type="term" value="F:ATP binding"/>
    <property type="evidence" value="ECO:0007669"/>
    <property type="project" value="UniProtKB-UniRule"/>
</dbReference>
<comment type="catalytic activity">
    <reaction evidence="11">
        <text>[DNA-directed RNA polymerase] + ATP = phospho-[DNA-directed RNA polymerase] + ADP + H(+)</text>
        <dbReference type="Rhea" id="RHEA:10216"/>
        <dbReference type="Rhea" id="RHEA-COMP:11321"/>
        <dbReference type="Rhea" id="RHEA-COMP:11322"/>
        <dbReference type="ChEBI" id="CHEBI:15378"/>
        <dbReference type="ChEBI" id="CHEBI:30616"/>
        <dbReference type="ChEBI" id="CHEBI:43176"/>
        <dbReference type="ChEBI" id="CHEBI:68546"/>
        <dbReference type="ChEBI" id="CHEBI:456216"/>
        <dbReference type="EC" id="2.7.11.23"/>
    </reaction>
</comment>
<dbReference type="PROSITE" id="PS50011">
    <property type="entry name" value="PROTEIN_KINASE_DOM"/>
    <property type="match status" value="1"/>
</dbReference>
<evidence type="ECO:0000256" key="11">
    <source>
        <dbReference type="ARBA" id="ARBA00049280"/>
    </source>
</evidence>
<name>A0A0D7AWF4_9AGAR</name>
<dbReference type="InterPro" id="IPR000719">
    <property type="entry name" value="Prot_kinase_dom"/>
</dbReference>
<evidence type="ECO:0000256" key="6">
    <source>
        <dbReference type="ARBA" id="ARBA00022777"/>
    </source>
</evidence>